<name>A0A0M8ZXA9_9HYME</name>
<evidence type="ECO:0000313" key="3">
    <source>
        <dbReference type="Proteomes" id="UP000053105"/>
    </source>
</evidence>
<protein>
    <submittedName>
        <fullName evidence="2">Uncharacterized protein</fullName>
    </submittedName>
</protein>
<dbReference type="OrthoDB" id="8195429at2759"/>
<proteinExistence type="predicted"/>
<dbReference type="STRING" id="166423.A0A0M8ZXA9"/>
<dbReference type="EMBL" id="KQ435837">
    <property type="protein sequence ID" value="KOX71479.1"/>
    <property type="molecule type" value="Genomic_DNA"/>
</dbReference>
<feature type="compositionally biased region" description="Polar residues" evidence="1">
    <location>
        <begin position="128"/>
        <end position="138"/>
    </location>
</feature>
<organism evidence="2 3">
    <name type="scientific">Melipona quadrifasciata</name>
    <dbReference type="NCBI Taxonomy" id="166423"/>
    <lineage>
        <taxon>Eukaryota</taxon>
        <taxon>Metazoa</taxon>
        <taxon>Ecdysozoa</taxon>
        <taxon>Arthropoda</taxon>
        <taxon>Hexapoda</taxon>
        <taxon>Insecta</taxon>
        <taxon>Pterygota</taxon>
        <taxon>Neoptera</taxon>
        <taxon>Endopterygota</taxon>
        <taxon>Hymenoptera</taxon>
        <taxon>Apocrita</taxon>
        <taxon>Aculeata</taxon>
        <taxon>Apoidea</taxon>
        <taxon>Anthophila</taxon>
        <taxon>Apidae</taxon>
        <taxon>Melipona</taxon>
    </lineage>
</organism>
<accession>A0A0M8ZXA9</accession>
<dbReference type="AlphaFoldDB" id="A0A0M8ZXA9"/>
<keyword evidence="3" id="KW-1185">Reference proteome</keyword>
<dbReference type="Proteomes" id="UP000053105">
    <property type="component" value="Unassembled WGS sequence"/>
</dbReference>
<reference evidence="2 3" key="1">
    <citation type="submission" date="2015-07" db="EMBL/GenBank/DDBJ databases">
        <title>The genome of Melipona quadrifasciata.</title>
        <authorList>
            <person name="Pan H."/>
            <person name="Kapheim K."/>
        </authorList>
    </citation>
    <scope>NUCLEOTIDE SEQUENCE [LARGE SCALE GENOMIC DNA]</scope>
    <source>
        <strain evidence="2">0111107301</strain>
        <tissue evidence="2">Whole body</tissue>
    </source>
</reference>
<feature type="region of interest" description="Disordered" evidence="1">
    <location>
        <begin position="350"/>
        <end position="370"/>
    </location>
</feature>
<gene>
    <name evidence="2" type="ORF">WN51_03651</name>
</gene>
<sequence length="461" mass="51132">MAERKLKKYQHKINIPTVECKTENRGARGPGGRPAPLLRSRTLPAIVTPGLNILQAQIDARYNAASTGLSAPPATESGTSAKRGNTASHYYCAKLLTPRISFTDDTIERRVSDSGPPRESSKEHSTRSGRLSTSSIGGSQPLTRLARLLNQRPSFTPSDEIPRRLSWERYVVKVNYSVLNTLFKQIARHWRDPNVALSDSFVDGEEFPKNMGPLFNDELILNAKYQRNRTRSGIFERTRGSFIRKKRAWECEECRRPFVTKKRRNDGVAYCSRTIASDVGKSPNLSLGYNTAIPSLPNLETASICIGEPLYVSAVGMQLPSSKFVQTRKWNIAGGVGTVSASNTVNAGSSYGLFTDQPPPRRSPSPLLGARGDRLSLVSPNIGRRVKGHRAVLGKCRSFGIGPTFFSPNQIERKIDGSRLDIEKGGIDTPYLINLFQPNDIFQRGSFRNNRVPSMVYNYTV</sequence>
<evidence type="ECO:0000313" key="2">
    <source>
        <dbReference type="EMBL" id="KOX71479.1"/>
    </source>
</evidence>
<evidence type="ECO:0000256" key="1">
    <source>
        <dbReference type="SAM" id="MobiDB-lite"/>
    </source>
</evidence>
<feature type="region of interest" description="Disordered" evidence="1">
    <location>
        <begin position="109"/>
        <end position="138"/>
    </location>
</feature>